<dbReference type="CDD" id="cd04672">
    <property type="entry name" value="NUDIX_CDP-Chase_like"/>
    <property type="match status" value="1"/>
</dbReference>
<dbReference type="InterPro" id="IPR000086">
    <property type="entry name" value="NUDIX_hydrolase_dom"/>
</dbReference>
<dbReference type="PANTHER" id="PTHR43736">
    <property type="entry name" value="ADP-RIBOSE PYROPHOSPHATASE"/>
    <property type="match status" value="1"/>
</dbReference>
<name>A0ABT8KM55_9BACT</name>
<proteinExistence type="predicted"/>
<dbReference type="RefSeq" id="WP_346751830.1">
    <property type="nucleotide sequence ID" value="NZ_JAUJEA010000003.1"/>
</dbReference>
<dbReference type="Pfam" id="PF00293">
    <property type="entry name" value="NUDIX"/>
    <property type="match status" value="1"/>
</dbReference>
<feature type="domain" description="Nudix hydrolase" evidence="1">
    <location>
        <begin position="66"/>
        <end position="192"/>
    </location>
</feature>
<dbReference type="Proteomes" id="UP001172082">
    <property type="component" value="Unassembled WGS sequence"/>
</dbReference>
<dbReference type="Pfam" id="PF12535">
    <property type="entry name" value="Nudix_N"/>
    <property type="match status" value="1"/>
</dbReference>
<organism evidence="2 3">
    <name type="scientific">Splendidivirga corallicola</name>
    <dbReference type="NCBI Taxonomy" id="3051826"/>
    <lineage>
        <taxon>Bacteria</taxon>
        <taxon>Pseudomonadati</taxon>
        <taxon>Bacteroidota</taxon>
        <taxon>Cytophagia</taxon>
        <taxon>Cytophagales</taxon>
        <taxon>Splendidivirgaceae</taxon>
        <taxon>Splendidivirga</taxon>
    </lineage>
</organism>
<dbReference type="InterPro" id="IPR015797">
    <property type="entry name" value="NUDIX_hydrolase-like_dom_sf"/>
</dbReference>
<evidence type="ECO:0000313" key="3">
    <source>
        <dbReference type="Proteomes" id="UP001172082"/>
    </source>
</evidence>
<evidence type="ECO:0000313" key="2">
    <source>
        <dbReference type="EMBL" id="MDN5201802.1"/>
    </source>
</evidence>
<dbReference type="PROSITE" id="PS51462">
    <property type="entry name" value="NUDIX"/>
    <property type="match status" value="1"/>
</dbReference>
<reference evidence="2" key="1">
    <citation type="submission" date="2023-06" db="EMBL/GenBank/DDBJ databases">
        <title>Genomic of Parafulvivirga corallium.</title>
        <authorList>
            <person name="Wang G."/>
        </authorList>
    </citation>
    <scope>NUCLEOTIDE SEQUENCE</scope>
    <source>
        <strain evidence="2">BMA10</strain>
    </source>
</reference>
<evidence type="ECO:0000259" key="1">
    <source>
        <dbReference type="PROSITE" id="PS51462"/>
    </source>
</evidence>
<sequence>MNYKCLELAKRIQALAQNGLTYTEGEFDRERYEELRSISVELMHEFSHAEIPLIKELFANQTGYQTPMVDVRAVVFKDRKILMVKEKIDGCWALPGGWADVGYTPSEVAVKEVKEEAGLEVKAERVLAILDKKCHPHPPQPFYVYKIFILCEIIGGESTTGIETLDVDFFSLEDLPELSKDRNIQSQIELMFDFLHSPDKRVVID</sequence>
<comment type="caution">
    <text evidence="2">The sequence shown here is derived from an EMBL/GenBank/DDBJ whole genome shotgun (WGS) entry which is preliminary data.</text>
</comment>
<dbReference type="GO" id="GO:0016787">
    <property type="term" value="F:hydrolase activity"/>
    <property type="evidence" value="ECO:0007669"/>
    <property type="project" value="UniProtKB-KW"/>
</dbReference>
<gene>
    <name evidence="2" type="ORF">QQ008_10525</name>
</gene>
<dbReference type="Gene3D" id="6.10.250.1120">
    <property type="match status" value="1"/>
</dbReference>
<protein>
    <submittedName>
        <fullName evidence="2">NUDIX hydrolase</fullName>
        <ecNumber evidence="2">3.6.-.-</ecNumber>
    </submittedName>
</protein>
<accession>A0ABT8KM55</accession>
<dbReference type="PANTHER" id="PTHR43736:SF1">
    <property type="entry name" value="DIHYDRONEOPTERIN TRIPHOSPHATE DIPHOSPHATASE"/>
    <property type="match status" value="1"/>
</dbReference>
<keyword evidence="3" id="KW-1185">Reference proteome</keyword>
<dbReference type="SUPFAM" id="SSF55811">
    <property type="entry name" value="Nudix"/>
    <property type="match status" value="1"/>
</dbReference>
<dbReference type="EMBL" id="JAUJEA010000003">
    <property type="protein sequence ID" value="MDN5201802.1"/>
    <property type="molecule type" value="Genomic_DNA"/>
</dbReference>
<dbReference type="Gene3D" id="3.90.79.10">
    <property type="entry name" value="Nucleoside Triphosphate Pyrophosphohydrolase"/>
    <property type="match status" value="1"/>
</dbReference>
<keyword evidence="2" id="KW-0378">Hydrolase</keyword>
<dbReference type="InterPro" id="IPR059176">
    <property type="entry name" value="UDP-X_N"/>
</dbReference>
<dbReference type="EC" id="3.6.-.-" evidence="2"/>